<organism evidence="5 6">
    <name type="scientific">Acanthaster planci</name>
    <name type="common">Crown-of-thorns starfish</name>
    <dbReference type="NCBI Taxonomy" id="133434"/>
    <lineage>
        <taxon>Eukaryota</taxon>
        <taxon>Metazoa</taxon>
        <taxon>Echinodermata</taxon>
        <taxon>Eleutherozoa</taxon>
        <taxon>Asterozoa</taxon>
        <taxon>Asteroidea</taxon>
        <taxon>Valvatacea</taxon>
        <taxon>Valvatida</taxon>
        <taxon>Acanthasteridae</taxon>
        <taxon>Acanthaster</taxon>
    </lineage>
</organism>
<dbReference type="PANTHER" id="PTHR12243:SF67">
    <property type="entry name" value="COREPRESSOR OF PANGOLIN, ISOFORM A-RELATED"/>
    <property type="match status" value="1"/>
</dbReference>
<feature type="compositionally biased region" description="Polar residues" evidence="2">
    <location>
        <begin position="118"/>
        <end position="132"/>
    </location>
</feature>
<dbReference type="InterPro" id="IPR004210">
    <property type="entry name" value="BESS_motif"/>
</dbReference>
<dbReference type="KEGG" id="aplc:110985793"/>
<dbReference type="GO" id="GO:0005667">
    <property type="term" value="C:transcription regulator complex"/>
    <property type="evidence" value="ECO:0007669"/>
    <property type="project" value="TreeGrafter"/>
</dbReference>
<comment type="subcellular location">
    <subcellularLocation>
        <location evidence="1">Nucleus</location>
    </subcellularLocation>
</comment>
<accession>A0A8B7ZD94</accession>
<feature type="domain" description="BESS" evidence="4">
    <location>
        <begin position="161"/>
        <end position="200"/>
    </location>
</feature>
<dbReference type="AlphaFoldDB" id="A0A8B7ZD94"/>
<dbReference type="Proteomes" id="UP000694845">
    <property type="component" value="Unplaced"/>
</dbReference>
<proteinExistence type="predicted"/>
<dbReference type="Pfam" id="PF02944">
    <property type="entry name" value="BESS"/>
    <property type="match status" value="1"/>
</dbReference>
<dbReference type="Pfam" id="PF10545">
    <property type="entry name" value="MADF_DNA_bdg"/>
    <property type="match status" value="1"/>
</dbReference>
<dbReference type="GeneID" id="110985793"/>
<dbReference type="RefSeq" id="XP_022102815.1">
    <property type="nucleotide sequence ID" value="XM_022247123.1"/>
</dbReference>
<name>A0A8B7ZD94_ACAPL</name>
<reference evidence="6" key="1">
    <citation type="submission" date="2025-08" db="UniProtKB">
        <authorList>
            <consortium name="RefSeq"/>
        </authorList>
    </citation>
    <scope>IDENTIFICATION</scope>
</reference>
<dbReference type="InterPro" id="IPR039353">
    <property type="entry name" value="TF_Adf1"/>
</dbReference>
<dbReference type="PROSITE" id="PS51031">
    <property type="entry name" value="BESS"/>
    <property type="match status" value="1"/>
</dbReference>
<feature type="compositionally biased region" description="Basic residues" evidence="2">
    <location>
        <begin position="69"/>
        <end position="85"/>
    </location>
</feature>
<feature type="domain" description="MADF" evidence="3">
    <location>
        <begin position="11"/>
        <end position="97"/>
    </location>
</feature>
<evidence type="ECO:0000313" key="5">
    <source>
        <dbReference type="Proteomes" id="UP000694845"/>
    </source>
</evidence>
<dbReference type="GO" id="GO:0003677">
    <property type="term" value="F:DNA binding"/>
    <property type="evidence" value="ECO:0007669"/>
    <property type="project" value="InterPro"/>
</dbReference>
<gene>
    <name evidence="6" type="primary">LOC110985793</name>
</gene>
<dbReference type="GO" id="GO:0005634">
    <property type="term" value="C:nucleus"/>
    <property type="evidence" value="ECO:0007669"/>
    <property type="project" value="UniProtKB-SubCell"/>
</dbReference>
<feature type="region of interest" description="Disordered" evidence="2">
    <location>
        <begin position="69"/>
        <end position="156"/>
    </location>
</feature>
<protein>
    <submittedName>
        <fullName evidence="6">Transcription factor Adf-1-like</fullName>
    </submittedName>
</protein>
<keyword evidence="5" id="KW-1185">Reference proteome</keyword>
<dbReference type="GO" id="GO:0006357">
    <property type="term" value="P:regulation of transcription by RNA polymerase II"/>
    <property type="evidence" value="ECO:0007669"/>
    <property type="project" value="TreeGrafter"/>
</dbReference>
<dbReference type="PANTHER" id="PTHR12243">
    <property type="entry name" value="MADF DOMAIN TRANSCRIPTION FACTOR"/>
    <property type="match status" value="1"/>
</dbReference>
<evidence type="ECO:0000256" key="1">
    <source>
        <dbReference type="PROSITE-ProRule" id="PRU00371"/>
    </source>
</evidence>
<dbReference type="InterPro" id="IPR006578">
    <property type="entry name" value="MADF-dom"/>
</dbReference>
<evidence type="ECO:0000313" key="6">
    <source>
        <dbReference type="RefSeq" id="XP_022102815.1"/>
    </source>
</evidence>
<evidence type="ECO:0000259" key="3">
    <source>
        <dbReference type="PROSITE" id="PS51029"/>
    </source>
</evidence>
<keyword evidence="1" id="KW-0539">Nucleus</keyword>
<dbReference type="PROSITE" id="PS51029">
    <property type="entry name" value="MADF"/>
    <property type="match status" value="1"/>
</dbReference>
<sequence>MAAHERNSNESLILEVQRHPLLYDTSLNTWKGALQKRDVWETVGARLDMPGTQAAKRWKDIWDAFVRSKNKQKMKSGKAGKKVKPQRNITANDDSDVEYEIACSGSDKDSELQGEPSEAQQDGTSSKNSFTTPVPLHSDSREQRKEESYQFQERQHRAVQGDEDDMFFQSMAAICRKLPPPLRSRVKFQVHKVLYAAEMEQDTQSRARNSKCK</sequence>
<evidence type="ECO:0000256" key="2">
    <source>
        <dbReference type="SAM" id="MobiDB-lite"/>
    </source>
</evidence>
<evidence type="ECO:0000259" key="4">
    <source>
        <dbReference type="PROSITE" id="PS51031"/>
    </source>
</evidence>
<dbReference type="OrthoDB" id="5803771at2759"/>
<feature type="compositionally biased region" description="Basic and acidic residues" evidence="2">
    <location>
        <begin position="138"/>
        <end position="156"/>
    </location>
</feature>
<dbReference type="OMA" id="RRCFMNA"/>